<proteinExistence type="predicted"/>
<sequence>MGSEKTCQDEGDEGISAQTFPTVGWRSWPLGFRRGQRTATSSAASSPSSALSPAGPRPVSAASSSESSSSAMSRVPSSAILERLPDGVVDELIVPAAALATFWDSVKYHFAPLVGSCGAGGKL</sequence>
<feature type="region of interest" description="Disordered" evidence="1">
    <location>
        <begin position="1"/>
        <end position="76"/>
    </location>
</feature>
<keyword evidence="3" id="KW-1185">Reference proteome</keyword>
<accession>A0ABN9SZ81</accession>
<gene>
    <name evidence="2" type="ORF">PCOR1329_LOCUS34002</name>
</gene>
<organism evidence="2 3">
    <name type="scientific">Prorocentrum cordatum</name>
    <dbReference type="NCBI Taxonomy" id="2364126"/>
    <lineage>
        <taxon>Eukaryota</taxon>
        <taxon>Sar</taxon>
        <taxon>Alveolata</taxon>
        <taxon>Dinophyceae</taxon>
        <taxon>Prorocentrales</taxon>
        <taxon>Prorocentraceae</taxon>
        <taxon>Prorocentrum</taxon>
    </lineage>
</organism>
<dbReference type="EMBL" id="CAUYUJ010014186">
    <property type="protein sequence ID" value="CAK0837931.1"/>
    <property type="molecule type" value="Genomic_DNA"/>
</dbReference>
<evidence type="ECO:0000313" key="2">
    <source>
        <dbReference type="EMBL" id="CAK0837931.1"/>
    </source>
</evidence>
<evidence type="ECO:0000256" key="1">
    <source>
        <dbReference type="SAM" id="MobiDB-lite"/>
    </source>
</evidence>
<comment type="caution">
    <text evidence="2">The sequence shown here is derived from an EMBL/GenBank/DDBJ whole genome shotgun (WGS) entry which is preliminary data.</text>
</comment>
<dbReference type="Proteomes" id="UP001189429">
    <property type="component" value="Unassembled WGS sequence"/>
</dbReference>
<reference evidence="2" key="1">
    <citation type="submission" date="2023-10" db="EMBL/GenBank/DDBJ databases">
        <authorList>
            <person name="Chen Y."/>
            <person name="Shah S."/>
            <person name="Dougan E. K."/>
            <person name="Thang M."/>
            <person name="Chan C."/>
        </authorList>
    </citation>
    <scope>NUCLEOTIDE SEQUENCE [LARGE SCALE GENOMIC DNA]</scope>
</reference>
<protein>
    <submittedName>
        <fullName evidence="2">Uncharacterized protein</fullName>
    </submittedName>
</protein>
<name>A0ABN9SZ81_9DINO</name>
<evidence type="ECO:0000313" key="3">
    <source>
        <dbReference type="Proteomes" id="UP001189429"/>
    </source>
</evidence>
<feature type="compositionally biased region" description="Low complexity" evidence="1">
    <location>
        <begin position="38"/>
        <end position="76"/>
    </location>
</feature>